<dbReference type="RefSeq" id="WP_044433385.1">
    <property type="nucleotide sequence ID" value="NZ_BJYZ01000011.1"/>
</dbReference>
<feature type="domain" description="ABC1 atypical kinase-like" evidence="15">
    <location>
        <begin position="92"/>
        <end position="140"/>
    </location>
</feature>
<evidence type="ECO:0000256" key="11">
    <source>
        <dbReference type="ARBA" id="ARBA00022989"/>
    </source>
</evidence>
<dbReference type="GO" id="GO:0016301">
    <property type="term" value="F:kinase activity"/>
    <property type="evidence" value="ECO:0007669"/>
    <property type="project" value="UniProtKB-KW"/>
</dbReference>
<keyword evidence="4" id="KW-0997">Cell inner membrane</keyword>
<comment type="caution">
    <text evidence="16">The sequence shown here is derived from an EMBL/GenBank/DDBJ whole genome shotgun (WGS) entry which is preliminary data.</text>
</comment>
<dbReference type="GO" id="GO:0006744">
    <property type="term" value="P:ubiquinone biosynthetic process"/>
    <property type="evidence" value="ECO:0007669"/>
    <property type="project" value="UniProtKB-UniPathway"/>
</dbReference>
<evidence type="ECO:0000256" key="9">
    <source>
        <dbReference type="ARBA" id="ARBA00022777"/>
    </source>
</evidence>
<sequence>MIRTIRNLARLIVIMRTLGRHDALFPHELRDVAPGVASFARLISAKNVSGRPGQRLAAALRDLGPSFIKLGQILSTRSDLVGEAIAADLAELQDKLPPFPAEEARRIIETELGRPIDELYESFDEKPIAAASIAQVHFAIIAKRPDGADPRGDYARGHDGRGEPNDPRSREVAVKVLRPGIELAFRRDLDLFRWLSELALTVQPRLKRLRPGEVVQIFADTVRMEMDLRMEASAASELADNFRGDDAFNVPRVDWDRTSQRVLTLERIRGIKVDEVDRIRAAGFDPDDVLAQASSSFFNQVFRDGFFHADLHPGNLFVNESGNIAPVDFGIMGRLDRATRYYLADMLLGFLNGDYRRVAEVHFQAGYVPAHQNIENFTQACRAIGEPLLNKPLHEISIGRLLAQLLAVTEQFEMETQPQLLLLQKSMLTAEGVGRALNPDINMWELARPLIEDWMRENRGPEARVVDELEGVMNALRTLPRVVKATETAANMIVEGGIRLHSETVREILDGTVRRRQRMMWSMWLATMAVLALLVLAVG</sequence>
<dbReference type="Pfam" id="PF03109">
    <property type="entry name" value="ABC1"/>
    <property type="match status" value="2"/>
</dbReference>
<comment type="pathway">
    <text evidence="1">Cofactor biosynthesis; ubiquinone biosynthesis [regulation].</text>
</comment>
<keyword evidence="12 14" id="KW-0472">Membrane</keyword>
<feature type="domain" description="ABC1 atypical kinase-like" evidence="15">
    <location>
        <begin position="169"/>
        <end position="362"/>
    </location>
</feature>
<evidence type="ECO:0000256" key="2">
    <source>
        <dbReference type="ARBA" id="ARBA00009670"/>
    </source>
</evidence>
<evidence type="ECO:0000259" key="15">
    <source>
        <dbReference type="Pfam" id="PF03109"/>
    </source>
</evidence>
<dbReference type="CDD" id="cd13972">
    <property type="entry name" value="UbiB"/>
    <property type="match status" value="1"/>
</dbReference>
<evidence type="ECO:0000256" key="5">
    <source>
        <dbReference type="ARBA" id="ARBA00022679"/>
    </source>
</evidence>
<evidence type="ECO:0000256" key="3">
    <source>
        <dbReference type="ARBA" id="ARBA00022475"/>
    </source>
</evidence>
<evidence type="ECO:0000256" key="7">
    <source>
        <dbReference type="ARBA" id="ARBA00022692"/>
    </source>
</evidence>
<feature type="transmembrane region" description="Helical" evidence="14">
    <location>
        <begin position="521"/>
        <end position="538"/>
    </location>
</feature>
<protein>
    <recommendedName>
        <fullName evidence="15">ABC1 atypical kinase-like domain-containing protein</fullName>
    </recommendedName>
</protein>
<keyword evidence="3" id="KW-1003">Cell membrane</keyword>
<evidence type="ECO:0000256" key="1">
    <source>
        <dbReference type="ARBA" id="ARBA00005020"/>
    </source>
</evidence>
<dbReference type="InterPro" id="IPR004147">
    <property type="entry name" value="ABC1_dom"/>
</dbReference>
<evidence type="ECO:0000256" key="14">
    <source>
        <dbReference type="SAM" id="Phobius"/>
    </source>
</evidence>
<keyword evidence="11 14" id="KW-1133">Transmembrane helix</keyword>
<dbReference type="SUPFAM" id="SSF56112">
    <property type="entry name" value="Protein kinase-like (PK-like)"/>
    <property type="match status" value="1"/>
</dbReference>
<feature type="region of interest" description="Disordered" evidence="13">
    <location>
        <begin position="149"/>
        <end position="170"/>
    </location>
</feature>
<dbReference type="PANTHER" id="PTHR10566:SF113">
    <property type="entry name" value="PROTEIN ACTIVITY OF BC1 COMPLEX KINASE 7, CHLOROPLASTIC"/>
    <property type="match status" value="1"/>
</dbReference>
<proteinExistence type="inferred from homology"/>
<dbReference type="InterPro" id="IPR050154">
    <property type="entry name" value="UbiB_kinase"/>
</dbReference>
<keyword evidence="9" id="KW-0418">Kinase</keyword>
<evidence type="ECO:0000256" key="4">
    <source>
        <dbReference type="ARBA" id="ARBA00022519"/>
    </source>
</evidence>
<keyword evidence="7 14" id="KW-0812">Transmembrane</keyword>
<keyword evidence="10" id="KW-0067">ATP-binding</keyword>
<dbReference type="NCBIfam" id="TIGR01982">
    <property type="entry name" value="UbiB"/>
    <property type="match status" value="1"/>
</dbReference>
<dbReference type="AlphaFoldDB" id="A0A512DPS5"/>
<dbReference type="InterPro" id="IPR011009">
    <property type="entry name" value="Kinase-like_dom_sf"/>
</dbReference>
<dbReference type="InterPro" id="IPR010232">
    <property type="entry name" value="UbiB"/>
</dbReference>
<comment type="similarity">
    <text evidence="2">Belongs to the protein kinase superfamily. ADCK protein kinase family.</text>
</comment>
<evidence type="ECO:0000256" key="8">
    <source>
        <dbReference type="ARBA" id="ARBA00022741"/>
    </source>
</evidence>
<keyword evidence="6" id="KW-0831">Ubiquinone biosynthesis</keyword>
<reference evidence="16 17" key="1">
    <citation type="submission" date="2019-07" db="EMBL/GenBank/DDBJ databases">
        <title>Whole genome shotgun sequence of Skermanella aerolata NBRC 106429.</title>
        <authorList>
            <person name="Hosoyama A."/>
            <person name="Uohara A."/>
            <person name="Ohji S."/>
            <person name="Ichikawa N."/>
        </authorList>
    </citation>
    <scope>NUCLEOTIDE SEQUENCE [LARGE SCALE GENOMIC DNA]</scope>
    <source>
        <strain evidence="16 17">NBRC 106429</strain>
    </source>
</reference>
<dbReference type="GO" id="GO:0005524">
    <property type="term" value="F:ATP binding"/>
    <property type="evidence" value="ECO:0007669"/>
    <property type="project" value="UniProtKB-KW"/>
</dbReference>
<dbReference type="OrthoDB" id="9795390at2"/>
<keyword evidence="8" id="KW-0547">Nucleotide-binding</keyword>
<gene>
    <name evidence="16" type="ORF">SAE02_26140</name>
</gene>
<evidence type="ECO:0000313" key="16">
    <source>
        <dbReference type="EMBL" id="GEO38466.1"/>
    </source>
</evidence>
<evidence type="ECO:0000256" key="13">
    <source>
        <dbReference type="SAM" id="MobiDB-lite"/>
    </source>
</evidence>
<dbReference type="InterPro" id="IPR045308">
    <property type="entry name" value="UbiB_bact"/>
</dbReference>
<evidence type="ECO:0000256" key="6">
    <source>
        <dbReference type="ARBA" id="ARBA00022688"/>
    </source>
</evidence>
<evidence type="ECO:0000256" key="10">
    <source>
        <dbReference type="ARBA" id="ARBA00022840"/>
    </source>
</evidence>
<dbReference type="Proteomes" id="UP000321523">
    <property type="component" value="Unassembled WGS sequence"/>
</dbReference>
<keyword evidence="17" id="KW-1185">Reference proteome</keyword>
<evidence type="ECO:0000313" key="17">
    <source>
        <dbReference type="Proteomes" id="UP000321523"/>
    </source>
</evidence>
<keyword evidence="5" id="KW-0808">Transferase</keyword>
<accession>A0A512DPS5</accession>
<dbReference type="UniPathway" id="UPA00232"/>
<dbReference type="PANTHER" id="PTHR10566">
    <property type="entry name" value="CHAPERONE-ACTIVITY OF BC1 COMPLEX CABC1 -RELATED"/>
    <property type="match status" value="1"/>
</dbReference>
<dbReference type="EMBL" id="BJYZ01000011">
    <property type="protein sequence ID" value="GEO38466.1"/>
    <property type="molecule type" value="Genomic_DNA"/>
</dbReference>
<evidence type="ECO:0000256" key="12">
    <source>
        <dbReference type="ARBA" id="ARBA00023136"/>
    </source>
</evidence>
<name>A0A512DPS5_9PROT</name>
<organism evidence="16 17">
    <name type="scientific">Skermanella aerolata</name>
    <dbReference type="NCBI Taxonomy" id="393310"/>
    <lineage>
        <taxon>Bacteria</taxon>
        <taxon>Pseudomonadati</taxon>
        <taxon>Pseudomonadota</taxon>
        <taxon>Alphaproteobacteria</taxon>
        <taxon>Rhodospirillales</taxon>
        <taxon>Azospirillaceae</taxon>
        <taxon>Skermanella</taxon>
    </lineage>
</organism>